<dbReference type="EMBL" id="JBHSFP010000002">
    <property type="protein sequence ID" value="MFC4529973.1"/>
    <property type="molecule type" value="Genomic_DNA"/>
</dbReference>
<dbReference type="InterPro" id="IPR036271">
    <property type="entry name" value="Tet_transcr_reg_TetR-rel_C_sf"/>
</dbReference>
<sequence length="199" mass="21320">MGNREDLLAGAKRCLYEKGYARTTARDIAAASGVVSLAAIGYHYGSKEALLNEALRQALEEWGDDLGRTLAAQVDPAAAPEQRFEAAWSAVIRSFDESRPLWAVQFELVAHIDRTPELAEAFAEAGRQARLGLVELIGDLGAGADEKTAEKIGAFYQVLLSGLAAQWLVDARAVPSGRDLVEVLKLLTGGLHPHPEATA</sequence>
<dbReference type="InterPro" id="IPR050109">
    <property type="entry name" value="HTH-type_TetR-like_transc_reg"/>
</dbReference>
<dbReference type="InterPro" id="IPR039538">
    <property type="entry name" value="BetI_C"/>
</dbReference>
<dbReference type="PANTHER" id="PTHR30055:SF219">
    <property type="entry name" value="TRANSCRIPTIONAL REGULATORY PROTEIN"/>
    <property type="match status" value="1"/>
</dbReference>
<keyword evidence="3" id="KW-0238">DNA-binding</keyword>
<feature type="domain" description="HTH tetR-type" evidence="5">
    <location>
        <begin position="7"/>
        <end position="54"/>
    </location>
</feature>
<dbReference type="InterPro" id="IPR001647">
    <property type="entry name" value="HTH_TetR"/>
</dbReference>
<feature type="domain" description="BetI-type transcriptional repressor C-terminal" evidence="6">
    <location>
        <begin position="80"/>
        <end position="177"/>
    </location>
</feature>
<evidence type="ECO:0000313" key="8">
    <source>
        <dbReference type="Proteomes" id="UP001596004"/>
    </source>
</evidence>
<dbReference type="Pfam" id="PF13977">
    <property type="entry name" value="TetR_C_6"/>
    <property type="match status" value="1"/>
</dbReference>
<dbReference type="Proteomes" id="UP001596004">
    <property type="component" value="Unassembled WGS sequence"/>
</dbReference>
<reference evidence="8" key="1">
    <citation type="journal article" date="2019" name="Int. J. Syst. Evol. Microbiol.">
        <title>The Global Catalogue of Microorganisms (GCM) 10K type strain sequencing project: providing services to taxonomists for standard genome sequencing and annotation.</title>
        <authorList>
            <consortium name="The Broad Institute Genomics Platform"/>
            <consortium name="The Broad Institute Genome Sequencing Center for Infectious Disease"/>
            <person name="Wu L."/>
            <person name="Ma J."/>
        </authorList>
    </citation>
    <scope>NUCLEOTIDE SEQUENCE [LARGE SCALE GENOMIC DNA]</scope>
    <source>
        <strain evidence="8">CGMCC 4.7132</strain>
    </source>
</reference>
<evidence type="ECO:0000256" key="4">
    <source>
        <dbReference type="ARBA" id="ARBA00023163"/>
    </source>
</evidence>
<dbReference type="Pfam" id="PF00440">
    <property type="entry name" value="TetR_N"/>
    <property type="match status" value="1"/>
</dbReference>
<organism evidence="7 8">
    <name type="scientific">Sphaerisporangium dianthi</name>
    <dbReference type="NCBI Taxonomy" id="1436120"/>
    <lineage>
        <taxon>Bacteria</taxon>
        <taxon>Bacillati</taxon>
        <taxon>Actinomycetota</taxon>
        <taxon>Actinomycetes</taxon>
        <taxon>Streptosporangiales</taxon>
        <taxon>Streptosporangiaceae</taxon>
        <taxon>Sphaerisporangium</taxon>
    </lineage>
</organism>
<evidence type="ECO:0000259" key="6">
    <source>
        <dbReference type="Pfam" id="PF13977"/>
    </source>
</evidence>
<name>A0ABV9CB65_9ACTN</name>
<gene>
    <name evidence="7" type="ORF">ACFO60_04275</name>
</gene>
<evidence type="ECO:0000313" key="7">
    <source>
        <dbReference type="EMBL" id="MFC4529973.1"/>
    </source>
</evidence>
<dbReference type="SUPFAM" id="SSF46689">
    <property type="entry name" value="Homeodomain-like"/>
    <property type="match status" value="1"/>
</dbReference>
<dbReference type="InterPro" id="IPR009057">
    <property type="entry name" value="Homeodomain-like_sf"/>
</dbReference>
<accession>A0ABV9CB65</accession>
<proteinExistence type="predicted"/>
<dbReference type="Gene3D" id="1.10.357.10">
    <property type="entry name" value="Tetracycline Repressor, domain 2"/>
    <property type="match status" value="1"/>
</dbReference>
<dbReference type="SUPFAM" id="SSF48498">
    <property type="entry name" value="Tetracyclin repressor-like, C-terminal domain"/>
    <property type="match status" value="1"/>
</dbReference>
<dbReference type="RefSeq" id="WP_380837139.1">
    <property type="nucleotide sequence ID" value="NZ_JBHSFP010000002.1"/>
</dbReference>
<dbReference type="PANTHER" id="PTHR30055">
    <property type="entry name" value="HTH-TYPE TRANSCRIPTIONAL REGULATOR RUTR"/>
    <property type="match status" value="1"/>
</dbReference>
<evidence type="ECO:0000259" key="5">
    <source>
        <dbReference type="Pfam" id="PF00440"/>
    </source>
</evidence>
<keyword evidence="2" id="KW-0805">Transcription regulation</keyword>
<keyword evidence="8" id="KW-1185">Reference proteome</keyword>
<comment type="caution">
    <text evidence="7">The sequence shown here is derived from an EMBL/GenBank/DDBJ whole genome shotgun (WGS) entry which is preliminary data.</text>
</comment>
<evidence type="ECO:0000256" key="1">
    <source>
        <dbReference type="ARBA" id="ARBA00022491"/>
    </source>
</evidence>
<evidence type="ECO:0000256" key="2">
    <source>
        <dbReference type="ARBA" id="ARBA00023015"/>
    </source>
</evidence>
<evidence type="ECO:0000256" key="3">
    <source>
        <dbReference type="ARBA" id="ARBA00023125"/>
    </source>
</evidence>
<keyword evidence="4" id="KW-0804">Transcription</keyword>
<protein>
    <submittedName>
        <fullName evidence="7">TetR/AcrR family transcriptional regulator</fullName>
    </submittedName>
</protein>
<keyword evidence="1" id="KW-0678">Repressor</keyword>